<dbReference type="EMBL" id="CM017327">
    <property type="protein sequence ID" value="KAE8099008.1"/>
    <property type="molecule type" value="Genomic_DNA"/>
</dbReference>
<dbReference type="Gene3D" id="3.50.30.30">
    <property type="match status" value="1"/>
</dbReference>
<reference evidence="4 5" key="1">
    <citation type="submission" date="2019-06" db="EMBL/GenBank/DDBJ databases">
        <title>A chromosomal-level reference genome of Carpinus fangiana (Coryloideae, Betulaceae).</title>
        <authorList>
            <person name="Yang X."/>
            <person name="Wang Z."/>
            <person name="Zhang L."/>
            <person name="Hao G."/>
            <person name="Liu J."/>
            <person name="Yang Y."/>
        </authorList>
    </citation>
    <scope>NUCLEOTIDE SEQUENCE [LARGE SCALE GENOMIC DNA]</scope>
    <source>
        <strain evidence="4">Cfa_2016G</strain>
        <tissue evidence="4">Leaf</tissue>
    </source>
</reference>
<sequence length="168" mass="18257">MLWGFCVGSGVVEKNSLRITSPNSLKGVYDCAIGNFGVPQHRGTIFGFVIYPKANQKVCMSFDHVDISFKMTPGSLPTFLLADRGDCYFALKVWRAQNTGAAAILIADDCIEPLISMATPEEEDVRFNYYLQNITIPSALISKSLGDSIKKALSSGEMVMAMMNVGSA</sequence>
<evidence type="ECO:0000313" key="4">
    <source>
        <dbReference type="EMBL" id="KAE8099008.1"/>
    </source>
</evidence>
<keyword evidence="5" id="KW-1185">Reference proteome</keyword>
<keyword evidence="2" id="KW-0325">Glycoprotein</keyword>
<dbReference type="AlphaFoldDB" id="A0A5N6RI77"/>
<evidence type="ECO:0000313" key="5">
    <source>
        <dbReference type="Proteomes" id="UP000327013"/>
    </source>
</evidence>
<dbReference type="SUPFAM" id="SSF52025">
    <property type="entry name" value="PA domain"/>
    <property type="match status" value="1"/>
</dbReference>
<dbReference type="Proteomes" id="UP000327013">
    <property type="component" value="Chromosome 7"/>
</dbReference>
<evidence type="ECO:0000256" key="2">
    <source>
        <dbReference type="ARBA" id="ARBA00023180"/>
    </source>
</evidence>
<protein>
    <recommendedName>
        <fullName evidence="3">PA domain-containing protein</fullName>
    </recommendedName>
</protein>
<dbReference type="PANTHER" id="PTHR22702:SF1">
    <property type="entry name" value="PROTEASE-ASSOCIATED DOMAIN-CONTAINING PROTEIN 1"/>
    <property type="match status" value="1"/>
</dbReference>
<evidence type="ECO:0000259" key="3">
    <source>
        <dbReference type="Pfam" id="PF02225"/>
    </source>
</evidence>
<accession>A0A5N6RI77</accession>
<organism evidence="4 5">
    <name type="scientific">Carpinus fangiana</name>
    <dbReference type="NCBI Taxonomy" id="176857"/>
    <lineage>
        <taxon>Eukaryota</taxon>
        <taxon>Viridiplantae</taxon>
        <taxon>Streptophyta</taxon>
        <taxon>Embryophyta</taxon>
        <taxon>Tracheophyta</taxon>
        <taxon>Spermatophyta</taxon>
        <taxon>Magnoliopsida</taxon>
        <taxon>eudicotyledons</taxon>
        <taxon>Gunneridae</taxon>
        <taxon>Pentapetalae</taxon>
        <taxon>rosids</taxon>
        <taxon>fabids</taxon>
        <taxon>Fagales</taxon>
        <taxon>Betulaceae</taxon>
        <taxon>Carpinus</taxon>
    </lineage>
</organism>
<dbReference type="InterPro" id="IPR046450">
    <property type="entry name" value="PA_dom_sf"/>
</dbReference>
<dbReference type="Pfam" id="PF02225">
    <property type="entry name" value="PA"/>
    <property type="match status" value="1"/>
</dbReference>
<dbReference type="OrthoDB" id="10045365at2759"/>
<proteinExistence type="predicted"/>
<dbReference type="PANTHER" id="PTHR22702">
    <property type="entry name" value="PROTEASE-ASSOCIATED DOMAIN-CONTAINING PROTEIN"/>
    <property type="match status" value="1"/>
</dbReference>
<keyword evidence="1" id="KW-0732">Signal</keyword>
<dbReference type="InterPro" id="IPR003137">
    <property type="entry name" value="PA_domain"/>
</dbReference>
<feature type="domain" description="PA" evidence="3">
    <location>
        <begin position="79"/>
        <end position="149"/>
    </location>
</feature>
<name>A0A5N6RI77_9ROSI</name>
<evidence type="ECO:0000256" key="1">
    <source>
        <dbReference type="ARBA" id="ARBA00022729"/>
    </source>
</evidence>
<gene>
    <name evidence="4" type="ORF">FH972_017025</name>
</gene>